<dbReference type="Proteomes" id="UP000694941">
    <property type="component" value="Unplaced"/>
</dbReference>
<name>A0ABM1SXF0_LIMPO</name>
<keyword evidence="1" id="KW-0732">Signal</keyword>
<evidence type="ECO:0000313" key="2">
    <source>
        <dbReference type="Proteomes" id="UP000694941"/>
    </source>
</evidence>
<evidence type="ECO:0000313" key="3">
    <source>
        <dbReference type="RefSeq" id="XP_022248306.1"/>
    </source>
</evidence>
<organism evidence="2 3">
    <name type="scientific">Limulus polyphemus</name>
    <name type="common">Atlantic horseshoe crab</name>
    <dbReference type="NCBI Taxonomy" id="6850"/>
    <lineage>
        <taxon>Eukaryota</taxon>
        <taxon>Metazoa</taxon>
        <taxon>Ecdysozoa</taxon>
        <taxon>Arthropoda</taxon>
        <taxon>Chelicerata</taxon>
        <taxon>Merostomata</taxon>
        <taxon>Xiphosura</taxon>
        <taxon>Limulidae</taxon>
        <taxon>Limulus</taxon>
    </lineage>
</organism>
<dbReference type="GeneID" id="106464815"/>
<evidence type="ECO:0000256" key="1">
    <source>
        <dbReference type="SAM" id="SignalP"/>
    </source>
</evidence>
<feature type="chain" id="PRO_5045665602" evidence="1">
    <location>
        <begin position="20"/>
        <end position="125"/>
    </location>
</feature>
<keyword evidence="2" id="KW-1185">Reference proteome</keyword>
<sequence>MNIIAFLTVLIVLVHFVAVLPIISEKGNDKSHHIHQSTLIRQKNLYRARNSRLIPKLLVPLNEFHLFKFLLRRMENKNHKKKMIKKLKTKIHNIKRGVLCKIKVCIMTSWAVPKEKVQRKRHHLR</sequence>
<feature type="signal peptide" evidence="1">
    <location>
        <begin position="1"/>
        <end position="19"/>
    </location>
</feature>
<gene>
    <name evidence="3" type="primary">LOC106464815</name>
</gene>
<dbReference type="RefSeq" id="XP_022248306.1">
    <property type="nucleotide sequence ID" value="XM_022392598.1"/>
</dbReference>
<reference evidence="3" key="1">
    <citation type="submission" date="2025-08" db="UniProtKB">
        <authorList>
            <consortium name="RefSeq"/>
        </authorList>
    </citation>
    <scope>IDENTIFICATION</scope>
    <source>
        <tissue evidence="3">Muscle</tissue>
    </source>
</reference>
<accession>A0ABM1SXF0</accession>
<proteinExistence type="predicted"/>
<protein>
    <submittedName>
        <fullName evidence="3">Uncharacterized protein LOC106464815</fullName>
    </submittedName>
</protein>